<comment type="caution">
    <text evidence="2">The sequence shown here is derived from an EMBL/GenBank/DDBJ whole genome shotgun (WGS) entry which is preliminary data.</text>
</comment>
<organism evidence="2 3">
    <name type="scientific">Thalassiosira oceanica</name>
    <name type="common">Marine diatom</name>
    <dbReference type="NCBI Taxonomy" id="159749"/>
    <lineage>
        <taxon>Eukaryota</taxon>
        <taxon>Sar</taxon>
        <taxon>Stramenopiles</taxon>
        <taxon>Ochrophyta</taxon>
        <taxon>Bacillariophyta</taxon>
        <taxon>Coscinodiscophyceae</taxon>
        <taxon>Thalassiosirophycidae</taxon>
        <taxon>Thalassiosirales</taxon>
        <taxon>Thalassiosiraceae</taxon>
        <taxon>Thalassiosira</taxon>
    </lineage>
</organism>
<dbReference type="AlphaFoldDB" id="K0RS58"/>
<proteinExistence type="predicted"/>
<dbReference type="EMBL" id="AGNL01041142">
    <property type="protein sequence ID" value="EJK51721.1"/>
    <property type="molecule type" value="Genomic_DNA"/>
</dbReference>
<evidence type="ECO:0000313" key="3">
    <source>
        <dbReference type="Proteomes" id="UP000266841"/>
    </source>
</evidence>
<keyword evidence="3" id="KW-1185">Reference proteome</keyword>
<dbReference type="Proteomes" id="UP000266841">
    <property type="component" value="Unassembled WGS sequence"/>
</dbReference>
<feature type="region of interest" description="Disordered" evidence="1">
    <location>
        <begin position="92"/>
        <end position="115"/>
    </location>
</feature>
<gene>
    <name evidence="2" type="ORF">THAOC_29083</name>
</gene>
<evidence type="ECO:0000256" key="1">
    <source>
        <dbReference type="SAM" id="MobiDB-lite"/>
    </source>
</evidence>
<evidence type="ECO:0000313" key="2">
    <source>
        <dbReference type="EMBL" id="EJK51721.1"/>
    </source>
</evidence>
<accession>K0RS58</accession>
<protein>
    <submittedName>
        <fullName evidence="2">Uncharacterized protein</fullName>
    </submittedName>
</protein>
<sequence>MNEDDVEVEVTGDDAYDDVVDVTGDGLQNASDPKSTKPNATKHGKLDHLTMANIGRMCTMEVAEGCIPEQNCPPILISPYTEAVDRGNTDDFGLEVEHRSTPRNYTARRTPPFET</sequence>
<reference evidence="2 3" key="1">
    <citation type="journal article" date="2012" name="Genome Biol.">
        <title>Genome and low-iron response of an oceanic diatom adapted to chronic iron limitation.</title>
        <authorList>
            <person name="Lommer M."/>
            <person name="Specht M."/>
            <person name="Roy A.S."/>
            <person name="Kraemer L."/>
            <person name="Andreson R."/>
            <person name="Gutowska M.A."/>
            <person name="Wolf J."/>
            <person name="Bergner S.V."/>
            <person name="Schilhabel M.B."/>
            <person name="Klostermeier U.C."/>
            <person name="Beiko R.G."/>
            <person name="Rosenstiel P."/>
            <person name="Hippler M."/>
            <person name="Laroche J."/>
        </authorList>
    </citation>
    <scope>NUCLEOTIDE SEQUENCE [LARGE SCALE GENOMIC DNA]</scope>
    <source>
        <strain evidence="2 3">CCMP1005</strain>
    </source>
</reference>
<name>K0RS58_THAOC</name>
<feature type="region of interest" description="Disordered" evidence="1">
    <location>
        <begin position="17"/>
        <end position="43"/>
    </location>
</feature>
<feature type="compositionally biased region" description="Polar residues" evidence="1">
    <location>
        <begin position="26"/>
        <end position="39"/>
    </location>
</feature>